<protein>
    <submittedName>
        <fullName evidence="2">Uncharacterized protein</fullName>
    </submittedName>
</protein>
<feature type="region of interest" description="Disordered" evidence="1">
    <location>
        <begin position="134"/>
        <end position="155"/>
    </location>
</feature>
<sequence length="155" mass="17712">MVVKERKIKKSSVDETTETDQAWWSDSSDDTDWLDHDSNHFDPDMNGMISPVIVDSVNFTSSRVASIRESHALLSQFSQKELKILMSLKRNTSPKAWTLREDLVVLTLAMSNREIAEVLTDRNKEAVKKRLQLLRSKGLSKRQPEEESAPQQNAL</sequence>
<reference evidence="3" key="1">
    <citation type="submission" date="2012-06" db="EMBL/GenBank/DDBJ databases">
        <title>Complete sequence of chromosome of Desulfomonile tiedjei DSM 6799.</title>
        <authorList>
            <person name="Lucas S."/>
            <person name="Copeland A."/>
            <person name="Lapidus A."/>
            <person name="Glavina del Rio T."/>
            <person name="Dalin E."/>
            <person name="Tice H."/>
            <person name="Bruce D."/>
            <person name="Goodwin L."/>
            <person name="Pitluck S."/>
            <person name="Peters L."/>
            <person name="Ovchinnikova G."/>
            <person name="Zeytun A."/>
            <person name="Lu M."/>
            <person name="Kyrpides N."/>
            <person name="Mavromatis K."/>
            <person name="Ivanova N."/>
            <person name="Brettin T."/>
            <person name="Detter J.C."/>
            <person name="Han C."/>
            <person name="Larimer F."/>
            <person name="Land M."/>
            <person name="Hauser L."/>
            <person name="Markowitz V."/>
            <person name="Cheng J.-F."/>
            <person name="Hugenholtz P."/>
            <person name="Woyke T."/>
            <person name="Wu D."/>
            <person name="Spring S."/>
            <person name="Schroeder M."/>
            <person name="Brambilla E."/>
            <person name="Klenk H.-P."/>
            <person name="Eisen J.A."/>
        </authorList>
    </citation>
    <scope>NUCLEOTIDE SEQUENCE [LARGE SCALE GENOMIC DNA]</scope>
    <source>
        <strain evidence="3">ATCC 49306 / DSM 6799 / DCB-1</strain>
    </source>
</reference>
<dbReference type="Proteomes" id="UP000006055">
    <property type="component" value="Chromosome"/>
</dbReference>
<name>I4C8H5_DESTA</name>
<accession>I4C8H5</accession>
<dbReference type="EMBL" id="CP003360">
    <property type="protein sequence ID" value="AFM25866.1"/>
    <property type="molecule type" value="Genomic_DNA"/>
</dbReference>
<proteinExistence type="predicted"/>
<gene>
    <name evidence="2" type="ordered locus">Desti_3205</name>
</gene>
<dbReference type="HOGENOM" id="CLU_1692691_0_0_7"/>
<feature type="region of interest" description="Disordered" evidence="1">
    <location>
        <begin position="1"/>
        <end position="26"/>
    </location>
</feature>
<dbReference type="KEGG" id="dti:Desti_3205"/>
<dbReference type="AlphaFoldDB" id="I4C8H5"/>
<keyword evidence="3" id="KW-1185">Reference proteome</keyword>
<feature type="compositionally biased region" description="Basic residues" evidence="1">
    <location>
        <begin position="1"/>
        <end position="10"/>
    </location>
</feature>
<dbReference type="RefSeq" id="WP_014811003.1">
    <property type="nucleotide sequence ID" value="NC_018025.1"/>
</dbReference>
<evidence type="ECO:0000313" key="3">
    <source>
        <dbReference type="Proteomes" id="UP000006055"/>
    </source>
</evidence>
<evidence type="ECO:0000313" key="2">
    <source>
        <dbReference type="EMBL" id="AFM25866.1"/>
    </source>
</evidence>
<evidence type="ECO:0000256" key="1">
    <source>
        <dbReference type="SAM" id="MobiDB-lite"/>
    </source>
</evidence>
<organism evidence="2 3">
    <name type="scientific">Desulfomonile tiedjei (strain ATCC 49306 / DSM 6799 / DCB-1)</name>
    <dbReference type="NCBI Taxonomy" id="706587"/>
    <lineage>
        <taxon>Bacteria</taxon>
        <taxon>Pseudomonadati</taxon>
        <taxon>Thermodesulfobacteriota</taxon>
        <taxon>Desulfomonilia</taxon>
        <taxon>Desulfomonilales</taxon>
        <taxon>Desulfomonilaceae</taxon>
        <taxon>Desulfomonile</taxon>
    </lineage>
</organism>